<evidence type="ECO:0000313" key="1">
    <source>
        <dbReference type="EMBL" id="OIQ78021.1"/>
    </source>
</evidence>
<dbReference type="AlphaFoldDB" id="A0A1J5QPZ4"/>
<gene>
    <name evidence="1" type="ORF">GALL_402790</name>
</gene>
<name>A0A1J5QPZ4_9ZZZZ</name>
<sequence>MKNLSRLALVAIASTGLALALTSCGGSGQSSGKATAGSTDSSALVSTATAAPQASGSFGSVVTLPSGVAFTLDKQAIFTPTKFSSGQIDGQRFNSFEITVKNAAATPLDLGTLILTTTTAADAGCVDIFDGQVGLQGAPSNPVAAGGTTTFKWAVSCPGKTGDPLDVNLTTDGTTSVDVKGKLI</sequence>
<organism evidence="1">
    <name type="scientific">mine drainage metagenome</name>
    <dbReference type="NCBI Taxonomy" id="410659"/>
    <lineage>
        <taxon>unclassified sequences</taxon>
        <taxon>metagenomes</taxon>
        <taxon>ecological metagenomes</taxon>
    </lineage>
</organism>
<dbReference type="PROSITE" id="PS51257">
    <property type="entry name" value="PROKAR_LIPOPROTEIN"/>
    <property type="match status" value="1"/>
</dbReference>
<dbReference type="EMBL" id="MLJW01001486">
    <property type="protein sequence ID" value="OIQ78021.1"/>
    <property type="molecule type" value="Genomic_DNA"/>
</dbReference>
<accession>A0A1J5QPZ4</accession>
<reference evidence="1" key="1">
    <citation type="submission" date="2016-10" db="EMBL/GenBank/DDBJ databases">
        <title>Sequence of Gallionella enrichment culture.</title>
        <authorList>
            <person name="Poehlein A."/>
            <person name="Muehling M."/>
            <person name="Daniel R."/>
        </authorList>
    </citation>
    <scope>NUCLEOTIDE SEQUENCE</scope>
</reference>
<comment type="caution">
    <text evidence="1">The sequence shown here is derived from an EMBL/GenBank/DDBJ whole genome shotgun (WGS) entry which is preliminary data.</text>
</comment>
<protein>
    <recommendedName>
        <fullName evidence="2">DUF4352 domain-containing protein</fullName>
    </recommendedName>
</protein>
<evidence type="ECO:0008006" key="2">
    <source>
        <dbReference type="Google" id="ProtNLM"/>
    </source>
</evidence>
<proteinExistence type="predicted"/>